<dbReference type="InterPro" id="IPR006901">
    <property type="entry name" value="TrmK"/>
</dbReference>
<proteinExistence type="predicted"/>
<comment type="caution">
    <text evidence="2">The sequence shown here is derived from an EMBL/GenBank/DDBJ whole genome shotgun (WGS) entry which is preliminary data.</text>
</comment>
<dbReference type="EMBL" id="JARMAB010000030">
    <property type="protein sequence ID" value="MED1205110.1"/>
    <property type="molecule type" value="Genomic_DNA"/>
</dbReference>
<dbReference type="Proteomes" id="UP001341444">
    <property type="component" value="Unassembled WGS sequence"/>
</dbReference>
<reference evidence="2 3" key="1">
    <citation type="submission" date="2023-03" db="EMBL/GenBank/DDBJ databases">
        <title>Bacillus Genome Sequencing.</title>
        <authorList>
            <person name="Dunlap C."/>
        </authorList>
    </citation>
    <scope>NUCLEOTIDE SEQUENCE [LARGE SCALE GENOMIC DNA]</scope>
    <source>
        <strain evidence="2 3">B-23453</strain>
    </source>
</reference>
<name>A0ABU6MPY5_9BACI</name>
<dbReference type="Gene3D" id="3.40.50.150">
    <property type="entry name" value="Vaccinia Virus protein VP39"/>
    <property type="match status" value="1"/>
</dbReference>
<accession>A0ABU6MPY5</accession>
<evidence type="ECO:0000256" key="1">
    <source>
        <dbReference type="SAM" id="Coils"/>
    </source>
</evidence>
<evidence type="ECO:0000313" key="2">
    <source>
        <dbReference type="EMBL" id="MED1205110.1"/>
    </source>
</evidence>
<organism evidence="2 3">
    <name type="scientific">Heyndrickxia acidicola</name>
    <dbReference type="NCBI Taxonomy" id="209389"/>
    <lineage>
        <taxon>Bacteria</taxon>
        <taxon>Bacillati</taxon>
        <taxon>Bacillota</taxon>
        <taxon>Bacilli</taxon>
        <taxon>Bacillales</taxon>
        <taxon>Bacillaceae</taxon>
        <taxon>Heyndrickxia</taxon>
    </lineage>
</organism>
<dbReference type="PIRSF" id="PIRSF018637">
    <property type="entry name" value="TrmK"/>
    <property type="match status" value="1"/>
</dbReference>
<protein>
    <submittedName>
        <fullName evidence="2">tRNA (Adenine(22)-N(1))-methyltransferase TrmK</fullName>
    </submittedName>
</protein>
<dbReference type="PANTHER" id="PTHR38451">
    <property type="entry name" value="TRNA (ADENINE(22)-N(1))-METHYLTRANSFERASE"/>
    <property type="match status" value="1"/>
</dbReference>
<gene>
    <name evidence="2" type="ORF">P4T90_18845</name>
</gene>
<dbReference type="RefSeq" id="WP_066262129.1">
    <property type="nucleotide sequence ID" value="NZ_JARMAB010000030.1"/>
</dbReference>
<dbReference type="Pfam" id="PF04816">
    <property type="entry name" value="TrmK"/>
    <property type="match status" value="1"/>
</dbReference>
<keyword evidence="1" id="KW-0175">Coiled coil</keyword>
<dbReference type="Gene3D" id="1.10.287.1890">
    <property type="match status" value="1"/>
</dbReference>
<dbReference type="InterPro" id="IPR029063">
    <property type="entry name" value="SAM-dependent_MTases_sf"/>
</dbReference>
<dbReference type="SUPFAM" id="SSF53335">
    <property type="entry name" value="S-adenosyl-L-methionine-dependent methyltransferases"/>
    <property type="match status" value="1"/>
</dbReference>
<dbReference type="PANTHER" id="PTHR38451:SF1">
    <property type="entry name" value="TRNA (ADENINE(22)-N(1))-METHYLTRANSFERASE"/>
    <property type="match status" value="1"/>
</dbReference>
<keyword evidence="3" id="KW-1185">Reference proteome</keyword>
<sequence length="235" mass="26193">MNIEKLSRRLECVYNYIPEGSTMADIGSDHAYLPCYAINHKKASFAIAGEVVEGPYQSAVDQVKRAGLQSKVSVRKGDGLDVLSPGEVDCITIAGMGGALIASILERGKEKLADSKRLVLQPNMGSEHIRSWCLQNGWDIIAEEILEEDGKIYEIIVVERALPAHVSKSLNEMEILMGPFLLEEKNEAFKKKWTQELDQWQSVLNQLDKALNSDEVLNKKKALIERIEAVKEALL</sequence>
<evidence type="ECO:0000313" key="3">
    <source>
        <dbReference type="Proteomes" id="UP001341444"/>
    </source>
</evidence>
<feature type="coiled-coil region" evidence="1">
    <location>
        <begin position="190"/>
        <end position="233"/>
    </location>
</feature>